<dbReference type="PANTHER" id="PTHR43884">
    <property type="entry name" value="ACYL-COA DEHYDROGENASE"/>
    <property type="match status" value="1"/>
</dbReference>
<evidence type="ECO:0000313" key="8">
    <source>
        <dbReference type="EMBL" id="CAB4818002.1"/>
    </source>
</evidence>
<name>A0A6J7QF67_9ZZZZ</name>
<dbReference type="GO" id="GO:0003995">
    <property type="term" value="F:acyl-CoA dehydrogenase activity"/>
    <property type="evidence" value="ECO:0007669"/>
    <property type="project" value="TreeGrafter"/>
</dbReference>
<dbReference type="InterPro" id="IPR009100">
    <property type="entry name" value="AcylCoA_DH/oxidase_NM_dom_sf"/>
</dbReference>
<dbReference type="CDD" id="cd00567">
    <property type="entry name" value="ACAD"/>
    <property type="match status" value="1"/>
</dbReference>
<evidence type="ECO:0000256" key="2">
    <source>
        <dbReference type="ARBA" id="ARBA00009347"/>
    </source>
</evidence>
<dbReference type="SUPFAM" id="SSF47203">
    <property type="entry name" value="Acyl-CoA dehydrogenase C-terminal domain-like"/>
    <property type="match status" value="1"/>
</dbReference>
<dbReference type="Gene3D" id="1.10.540.10">
    <property type="entry name" value="Acyl-CoA dehydrogenase/oxidase, N-terminal domain"/>
    <property type="match status" value="1"/>
</dbReference>
<evidence type="ECO:0000313" key="9">
    <source>
        <dbReference type="EMBL" id="CAB4878601.1"/>
    </source>
</evidence>
<dbReference type="InterPro" id="IPR037069">
    <property type="entry name" value="AcylCoA_DH/ox_N_sf"/>
</dbReference>
<keyword evidence="4" id="KW-0274">FAD</keyword>
<feature type="domain" description="Acyl-CoA dehydrogenase/oxidase C-terminal" evidence="6">
    <location>
        <begin position="205"/>
        <end position="349"/>
    </location>
</feature>
<feature type="domain" description="Acyl-CoA dehydrogenase/oxidase N-terminal" evidence="7">
    <location>
        <begin position="9"/>
        <end position="94"/>
    </location>
</feature>
<evidence type="ECO:0000256" key="4">
    <source>
        <dbReference type="ARBA" id="ARBA00022827"/>
    </source>
</evidence>
<evidence type="ECO:0000259" key="6">
    <source>
        <dbReference type="Pfam" id="PF00441"/>
    </source>
</evidence>
<evidence type="ECO:0000256" key="5">
    <source>
        <dbReference type="ARBA" id="ARBA00023002"/>
    </source>
</evidence>
<proteinExistence type="inferred from homology"/>
<dbReference type="EMBL" id="CAFBPM010000004">
    <property type="protein sequence ID" value="CAB5015741.1"/>
    <property type="molecule type" value="Genomic_DNA"/>
</dbReference>
<dbReference type="Gene3D" id="1.20.140.10">
    <property type="entry name" value="Butyryl-CoA Dehydrogenase, subunit A, domain 3"/>
    <property type="match status" value="1"/>
</dbReference>
<evidence type="ECO:0000256" key="3">
    <source>
        <dbReference type="ARBA" id="ARBA00022630"/>
    </source>
</evidence>
<evidence type="ECO:0000259" key="7">
    <source>
        <dbReference type="Pfam" id="PF02771"/>
    </source>
</evidence>
<dbReference type="Pfam" id="PF00441">
    <property type="entry name" value="Acyl-CoA_dh_1"/>
    <property type="match status" value="1"/>
</dbReference>
<evidence type="ECO:0000256" key="1">
    <source>
        <dbReference type="ARBA" id="ARBA00001974"/>
    </source>
</evidence>
<protein>
    <submittedName>
        <fullName evidence="10">Unannotated protein</fullName>
    </submittedName>
</protein>
<keyword evidence="5" id="KW-0560">Oxidoreductase</keyword>
<dbReference type="Pfam" id="PF02771">
    <property type="entry name" value="Acyl-CoA_dh_N"/>
    <property type="match status" value="1"/>
</dbReference>
<keyword evidence="3" id="KW-0285">Flavoprotein</keyword>
<dbReference type="PANTHER" id="PTHR43884:SF20">
    <property type="entry name" value="ACYL-COA DEHYDROGENASE FADE28"/>
    <property type="match status" value="1"/>
</dbReference>
<dbReference type="SUPFAM" id="SSF56645">
    <property type="entry name" value="Acyl-CoA dehydrogenase NM domain-like"/>
    <property type="match status" value="1"/>
</dbReference>
<sequence>MHPVDFELSDDQVALQDAARDLLDALAGHDQRRAHLKSGEPFDQALFLAMVEQGWLGIALSEEKGGIGLGWVEAAVLLEQIGAHAAPVPFLPSLLALTVLDRSDNAPESWISALVNGERTGCVAWSKNADALTSTSDGASWTISGRIGVLEGATHADIAVVATRDGVFGVELTSSTRPHRESAMDETRGLSWLEFDKTSALRLGGAELAETLLNHGAVGASAEMLGGANQVMDISVQYAKDRVQFGQPIGSFQAIKHRCADMVVDVEGMRSATWYAAWALSVGDSEASLAASTAKVWSSDASKRVMASGLQVHGGIGFTWEHDLHLYMKRAQFDQLSYGTASFHRERVALLLRSQLASGAGVF</sequence>
<accession>A0A6J7QF67</accession>
<comment type="similarity">
    <text evidence="2">Belongs to the acyl-CoA dehydrogenase family.</text>
</comment>
<dbReference type="InterPro" id="IPR013786">
    <property type="entry name" value="AcylCoA_DH/ox_N"/>
</dbReference>
<comment type="cofactor">
    <cofactor evidence="1">
        <name>FAD</name>
        <dbReference type="ChEBI" id="CHEBI:57692"/>
    </cofactor>
</comment>
<reference evidence="10" key="1">
    <citation type="submission" date="2020-05" db="EMBL/GenBank/DDBJ databases">
        <authorList>
            <person name="Chiriac C."/>
            <person name="Salcher M."/>
            <person name="Ghai R."/>
            <person name="Kavagutti S V."/>
        </authorList>
    </citation>
    <scope>NUCLEOTIDE SEQUENCE</scope>
</reference>
<dbReference type="InterPro" id="IPR036250">
    <property type="entry name" value="AcylCo_DH-like_C"/>
</dbReference>
<organism evidence="10">
    <name type="scientific">freshwater metagenome</name>
    <dbReference type="NCBI Taxonomy" id="449393"/>
    <lineage>
        <taxon>unclassified sequences</taxon>
        <taxon>metagenomes</taxon>
        <taxon>ecological metagenomes</taxon>
    </lineage>
</organism>
<dbReference type="EMBL" id="CAFBLT010000001">
    <property type="protein sequence ID" value="CAB4878601.1"/>
    <property type="molecule type" value="Genomic_DNA"/>
</dbReference>
<evidence type="ECO:0000313" key="10">
    <source>
        <dbReference type="EMBL" id="CAB5015741.1"/>
    </source>
</evidence>
<dbReference type="EMBL" id="CAFABE010000005">
    <property type="protein sequence ID" value="CAB4818002.1"/>
    <property type="molecule type" value="Genomic_DNA"/>
</dbReference>
<dbReference type="GO" id="GO:0050660">
    <property type="term" value="F:flavin adenine dinucleotide binding"/>
    <property type="evidence" value="ECO:0007669"/>
    <property type="project" value="InterPro"/>
</dbReference>
<dbReference type="InterPro" id="IPR009075">
    <property type="entry name" value="AcylCo_DH/oxidase_C"/>
</dbReference>
<dbReference type="AlphaFoldDB" id="A0A6J7QF67"/>
<gene>
    <name evidence="8" type="ORF">UFOPK3164_00217</name>
    <name evidence="9" type="ORF">UFOPK3427_01300</name>
    <name evidence="10" type="ORF">UFOPK4112_00588</name>
</gene>